<dbReference type="Pfam" id="PF13952">
    <property type="entry name" value="DUF4216"/>
    <property type="match status" value="1"/>
</dbReference>
<dbReference type="InterPro" id="IPR025452">
    <property type="entry name" value="DUF4218"/>
</dbReference>
<protein>
    <recommendedName>
        <fullName evidence="5">DUF4216 domain-containing protein</fullName>
    </recommendedName>
</protein>
<evidence type="ECO:0000259" key="1">
    <source>
        <dbReference type="Pfam" id="PF13952"/>
    </source>
</evidence>
<dbReference type="AlphaFoldDB" id="A0A371GHQ2"/>
<dbReference type="Proteomes" id="UP000257109">
    <property type="component" value="Unassembled WGS sequence"/>
</dbReference>
<keyword evidence="4" id="KW-1185">Reference proteome</keyword>
<feature type="domain" description="DUF4218" evidence="2">
    <location>
        <begin position="143"/>
        <end position="222"/>
    </location>
</feature>
<evidence type="ECO:0008006" key="5">
    <source>
        <dbReference type="Google" id="ProtNLM"/>
    </source>
</evidence>
<organism evidence="3 4">
    <name type="scientific">Mucuna pruriens</name>
    <name type="common">Velvet bean</name>
    <name type="synonym">Dolichos pruriens</name>
    <dbReference type="NCBI Taxonomy" id="157652"/>
    <lineage>
        <taxon>Eukaryota</taxon>
        <taxon>Viridiplantae</taxon>
        <taxon>Streptophyta</taxon>
        <taxon>Embryophyta</taxon>
        <taxon>Tracheophyta</taxon>
        <taxon>Spermatophyta</taxon>
        <taxon>Magnoliopsida</taxon>
        <taxon>eudicotyledons</taxon>
        <taxon>Gunneridae</taxon>
        <taxon>Pentapetalae</taxon>
        <taxon>rosids</taxon>
        <taxon>fabids</taxon>
        <taxon>Fabales</taxon>
        <taxon>Fabaceae</taxon>
        <taxon>Papilionoideae</taxon>
        <taxon>50 kb inversion clade</taxon>
        <taxon>NPAAA clade</taxon>
        <taxon>indigoferoid/millettioid clade</taxon>
        <taxon>Phaseoleae</taxon>
        <taxon>Mucuna</taxon>
    </lineage>
</organism>
<proteinExistence type="predicted"/>
<feature type="domain" description="DUF4216" evidence="1">
    <location>
        <begin position="336"/>
        <end position="409"/>
    </location>
</feature>
<feature type="non-terminal residue" evidence="3">
    <location>
        <position position="1"/>
    </location>
</feature>
<evidence type="ECO:0000313" key="4">
    <source>
        <dbReference type="Proteomes" id="UP000257109"/>
    </source>
</evidence>
<dbReference type="EMBL" id="QJKJ01005497">
    <property type="protein sequence ID" value="RDX90084.1"/>
    <property type="molecule type" value="Genomic_DNA"/>
</dbReference>
<evidence type="ECO:0000259" key="2">
    <source>
        <dbReference type="Pfam" id="PF13960"/>
    </source>
</evidence>
<dbReference type="Pfam" id="PF13960">
    <property type="entry name" value="DUF4218"/>
    <property type="match status" value="1"/>
</dbReference>
<dbReference type="InterPro" id="IPR025312">
    <property type="entry name" value="DUF4216"/>
</dbReference>
<dbReference type="OrthoDB" id="1428029at2759"/>
<sequence length="455" mass="52671">MSRVSQLKDFTFVHNWVKKSIFWELPYWFTNLIQHNLDVMHVKKNVFDNILNMIMDIKGKTKDNANTREDMKMICKCPTLELKIENDKYKKPKATYVLNANKKRMVCEWIKQLKFPNGYVSNIACCINSDDGKIYGMKSHDCHKIFPPAFFDVMEHIVMHISYEAKVGGTVQYRWIHLRGVQNKARVEGSISEAYILEDISNFASMYFDPKLQTRCTQVPQNDDGVHDMINKCLSIFKYPCRPIGMGSNRFLIDMKLQIAKTYVLVNVGQVEDQLIQQMSYGPSKCVTSYNGIIVNGYTKESGQNKATMNSGVCVRGNIYGENDLDYYGIIEEILELSYLGSQNKVFLLQCQWFDPINGVNVDERFGLVDVNPKSKLHSYEPFVLAPQAQQVYYTMYPQKRDRVKGEWWAACKVRRKLFIAETINDEHDELNELDANDYYQDDGSLGTHNVIPED</sequence>
<comment type="caution">
    <text evidence="3">The sequence shown here is derived from an EMBL/GenBank/DDBJ whole genome shotgun (WGS) entry which is preliminary data.</text>
</comment>
<gene>
    <name evidence="3" type="ORF">CR513_28091</name>
</gene>
<reference evidence="3" key="1">
    <citation type="submission" date="2018-05" db="EMBL/GenBank/DDBJ databases">
        <title>Draft genome of Mucuna pruriens seed.</title>
        <authorList>
            <person name="Nnadi N.E."/>
            <person name="Vos R."/>
            <person name="Hasami M.H."/>
            <person name="Devisetty U.K."/>
            <person name="Aguiy J.C."/>
        </authorList>
    </citation>
    <scope>NUCLEOTIDE SEQUENCE [LARGE SCALE GENOMIC DNA]</scope>
    <source>
        <strain evidence="3">JCA_2017</strain>
    </source>
</reference>
<name>A0A371GHQ2_MUCPR</name>
<dbReference type="PANTHER" id="PTHR48258:SF4">
    <property type="entry name" value="DUF4216 DOMAIN-CONTAINING PROTEIN"/>
    <property type="match status" value="1"/>
</dbReference>
<accession>A0A371GHQ2</accession>
<evidence type="ECO:0000313" key="3">
    <source>
        <dbReference type="EMBL" id="RDX90084.1"/>
    </source>
</evidence>
<dbReference type="PANTHER" id="PTHR48258">
    <property type="entry name" value="DUF4218 DOMAIN-CONTAINING PROTEIN-RELATED"/>
    <property type="match status" value="1"/>
</dbReference>